<proteinExistence type="predicted"/>
<keyword evidence="1" id="KW-0614">Plasmid</keyword>
<gene>
    <name evidence="1" type="ORF">LRP29_32345</name>
</gene>
<dbReference type="AlphaFoldDB" id="A0AB38TKW3"/>
<keyword evidence="2" id="KW-1185">Reference proteome</keyword>
<dbReference type="RefSeq" id="WP_024504656.1">
    <property type="nucleotide sequence ID" value="NZ_CP088148.1"/>
</dbReference>
<evidence type="ECO:0000313" key="2">
    <source>
        <dbReference type="Proteomes" id="UP001060070"/>
    </source>
</evidence>
<geneLocation type="plasmid" evidence="1 2">
    <name>unnamed</name>
</geneLocation>
<reference evidence="1 2" key="1">
    <citation type="journal article" date="2022" name="Microbiol. Resour. Announc.">
        <title>Complete Genome Sequence of Mesorhizobium ciceri Strain R30, a Rhizobium Used as a Commercial Inoculant for Chickpea in Argentina.</title>
        <authorList>
            <person name="Foresto E."/>
            <person name="Revale S."/>
            <person name="Primo E."/>
            <person name="Nievas F."/>
            <person name="Carezzano E."/>
            <person name="Puente M."/>
            <person name="Alzari P."/>
            <person name="Mart M."/>
            <person name="Ben-Assaya M."/>
            <person name="Mornico D."/>
            <person name="Santoro M."/>
            <person name="Mart F."/>
            <person name="Giordano W."/>
            <person name="Bogino P."/>
        </authorList>
    </citation>
    <scope>NUCLEOTIDE SEQUENCE [LARGE SCALE GENOMIC DNA]</scope>
    <source>
        <strain evidence="1 2">R30</strain>
    </source>
</reference>
<sequence length="127" mass="14556">MVRTHLEVAQGVIATGYLVRHNSMIGTAKFRQDVDRSRRAIETSRELLKRLRQRHHDDMARGWEDPGVASVAVCAFDADILRSAFRELVRQTGVPEYQWRDLATSLVHEFTGCEQMETGLVDWITSK</sequence>
<dbReference type="EMBL" id="CP088148">
    <property type="protein sequence ID" value="UTU55033.1"/>
    <property type="molecule type" value="Genomic_DNA"/>
</dbReference>
<dbReference type="Proteomes" id="UP001060070">
    <property type="component" value="Plasmid unnamed"/>
</dbReference>
<organism evidence="1 2">
    <name type="scientific">Mesorhizobium ciceri</name>
    <dbReference type="NCBI Taxonomy" id="39645"/>
    <lineage>
        <taxon>Bacteria</taxon>
        <taxon>Pseudomonadati</taxon>
        <taxon>Pseudomonadota</taxon>
        <taxon>Alphaproteobacteria</taxon>
        <taxon>Hyphomicrobiales</taxon>
        <taxon>Phyllobacteriaceae</taxon>
        <taxon>Mesorhizobium</taxon>
    </lineage>
</organism>
<name>A0AB38TKW3_9HYPH</name>
<protein>
    <submittedName>
        <fullName evidence="1">Uncharacterized protein</fullName>
    </submittedName>
</protein>
<evidence type="ECO:0000313" key="1">
    <source>
        <dbReference type="EMBL" id="UTU55033.1"/>
    </source>
</evidence>
<accession>A0AB38TKW3</accession>